<proteinExistence type="predicted"/>
<keyword evidence="5" id="KW-1185">Reference proteome</keyword>
<dbReference type="SUPFAM" id="SSF55909">
    <property type="entry name" value="Pentein"/>
    <property type="match status" value="1"/>
</dbReference>
<dbReference type="InterPro" id="IPR013530">
    <property type="entry name" value="PAD_C"/>
</dbReference>
<dbReference type="InterPro" id="IPR036556">
    <property type="entry name" value="PAD_central_sf"/>
</dbReference>
<feature type="region of interest" description="Disordered" evidence="1">
    <location>
        <begin position="29"/>
        <end position="67"/>
    </location>
</feature>
<dbReference type="Gene3D" id="3.75.10.10">
    <property type="entry name" value="L-arginine/glycine Amidinotransferase, Chain A"/>
    <property type="match status" value="1"/>
</dbReference>
<feature type="signal peptide" evidence="2">
    <location>
        <begin position="1"/>
        <end position="22"/>
    </location>
</feature>
<feature type="compositionally biased region" description="Basic and acidic residues" evidence="1">
    <location>
        <begin position="48"/>
        <end position="58"/>
    </location>
</feature>
<reference evidence="4 5" key="1">
    <citation type="journal article" date="2019" name="Int. J. Syst. Evol. Microbiol.">
        <title>The Global Catalogue of Microorganisms (GCM) 10K type strain sequencing project: providing services to taxonomists for standard genome sequencing and annotation.</title>
        <authorList>
            <consortium name="The Broad Institute Genomics Platform"/>
            <consortium name="The Broad Institute Genome Sequencing Center for Infectious Disease"/>
            <person name="Wu L."/>
            <person name="Ma J."/>
        </authorList>
    </citation>
    <scope>NUCLEOTIDE SEQUENCE [LARGE SCALE GENOMIC DNA]</scope>
    <source>
        <strain evidence="4 5">JCM 3367</strain>
    </source>
</reference>
<comment type="caution">
    <text evidence="4">The sequence shown here is derived from an EMBL/GenBank/DDBJ whole genome shotgun (WGS) entry which is preliminary data.</text>
</comment>
<evidence type="ECO:0000313" key="5">
    <source>
        <dbReference type="Proteomes" id="UP001499978"/>
    </source>
</evidence>
<dbReference type="SUPFAM" id="SSF110083">
    <property type="entry name" value="Peptidylarginine deiminase Pad4, middle domain"/>
    <property type="match status" value="1"/>
</dbReference>
<feature type="compositionally biased region" description="Low complexity" evidence="1">
    <location>
        <begin position="29"/>
        <end position="43"/>
    </location>
</feature>
<dbReference type="PANTHER" id="PTHR10837">
    <property type="entry name" value="PEPTIDYLARGININE DEIMINASE"/>
    <property type="match status" value="1"/>
</dbReference>
<evidence type="ECO:0000259" key="3">
    <source>
        <dbReference type="Pfam" id="PF03068"/>
    </source>
</evidence>
<keyword evidence="2" id="KW-0732">Signal</keyword>
<dbReference type="EMBL" id="BAAARY010000014">
    <property type="protein sequence ID" value="GAA2527813.1"/>
    <property type="molecule type" value="Genomic_DNA"/>
</dbReference>
<evidence type="ECO:0000256" key="1">
    <source>
        <dbReference type="SAM" id="MobiDB-lite"/>
    </source>
</evidence>
<dbReference type="InterPro" id="IPR004303">
    <property type="entry name" value="PAD"/>
</dbReference>
<organism evidence="4 5">
    <name type="scientific">Pilimelia columellifera subsp. columellifera</name>
    <dbReference type="NCBI Taxonomy" id="706583"/>
    <lineage>
        <taxon>Bacteria</taxon>
        <taxon>Bacillati</taxon>
        <taxon>Actinomycetota</taxon>
        <taxon>Actinomycetes</taxon>
        <taxon>Micromonosporales</taxon>
        <taxon>Micromonosporaceae</taxon>
        <taxon>Pilimelia</taxon>
    </lineage>
</organism>
<protein>
    <recommendedName>
        <fullName evidence="3">Protein-arginine deiminase C-terminal domain-containing protein</fullName>
    </recommendedName>
</protein>
<sequence length="617" mass="64458">MHPVVPLRLLSSLAVVGVTALAVVGAASPGASAPAEPTGSAAGLSIRADTDRDGRVDLTGDSDEAGKTVATPTRGALFLPNLDDDAARCAASNQTCNDAADAVVNGESDAQDLAPVLTTPLPSARADATATVAVEGTGANYTRLFVRKGSTWTPLTTSATFNSGDLRQGLTLGLEGRDIVRDRAVWDGTATVTVTLTDGATRAADSVKLSVAPLLTHAHTQTNQQLVAAPDASADYQKFRRDLAAAGTGAAMPKPLHTFDRAGDVWAQDWFEPAYASVARDGGAQRLRLLLRSDQARPAQLKLFGLRGRDVGVVSMTVARPPAASPRAMRSATFSSFGNLETIPPYSHGGKAFPAGRIIMGENPGSEGPSANTRKLLAAQQTQSPLMLDSGWLAVGHVDEFVQFVPANTPRGWRVAVADPLGAVAVIRKAVDAGKGGVSISSHAQARRMTLSAFLADRGLQDDQQNAARKIEANLATLKAETGVTDAEIVRVPGLYTSAARLSVTDATANRQLAALGPRPGLTDKDRRAALRQGMGALLPAAINSIVVSPTRVVAAKQWGPLVDGRDLMAEATTAAYQSAGMSVAFVDDYTTYHMRDGEVHCASNSLREIPAAWWRG</sequence>
<accession>A0ABN3NMT2</accession>
<feature type="domain" description="Protein-arginine deiminase C-terminal" evidence="3">
    <location>
        <begin position="203"/>
        <end position="615"/>
    </location>
</feature>
<evidence type="ECO:0000256" key="2">
    <source>
        <dbReference type="SAM" id="SignalP"/>
    </source>
</evidence>
<gene>
    <name evidence="4" type="ORF">GCM10010201_28340</name>
</gene>
<dbReference type="Gene3D" id="2.60.40.1700">
    <property type="entry name" value="Protein-arginine deiminase, central domain"/>
    <property type="match status" value="1"/>
</dbReference>
<feature type="chain" id="PRO_5045079550" description="Protein-arginine deiminase C-terminal domain-containing protein" evidence="2">
    <location>
        <begin position="23"/>
        <end position="617"/>
    </location>
</feature>
<dbReference type="Proteomes" id="UP001499978">
    <property type="component" value="Unassembled WGS sequence"/>
</dbReference>
<dbReference type="PANTHER" id="PTHR10837:SF8">
    <property type="entry name" value="PROTEIN-ARGININE DEIMINASE"/>
    <property type="match status" value="1"/>
</dbReference>
<name>A0ABN3NMT2_9ACTN</name>
<dbReference type="Pfam" id="PF03068">
    <property type="entry name" value="PAD"/>
    <property type="match status" value="1"/>
</dbReference>
<evidence type="ECO:0000313" key="4">
    <source>
        <dbReference type="EMBL" id="GAA2527813.1"/>
    </source>
</evidence>